<sequence>MNVEALALFQNELLWTIILGFFIAFILAFAIGANDTANSFGTSVGSKVLSLQQAYILASIFETRSELLFSVRYKVTDTMRKGVIDLSVYENREKELMLGQISVLAGCGAWLLIATFLKLPVSTTHSIVGATLGYSLLLHGTEGIRWSKITKIFASWFVSPVLSGIVSIIFFMVIDHCVLRRNRPLNCGLILLPILYFACVAFNLFAIVYDGSEYLGFDKWPLWAVLVLSVGLGLVVAVTVQVFIAPRLKKSILDDPIPRFVSYYSRTGKRLERSASGPQRGPLSVYEGAAQV</sequence>
<evidence type="ECO:0000256" key="7">
    <source>
        <dbReference type="ARBA" id="ARBA00023136"/>
    </source>
</evidence>
<dbReference type="GO" id="GO:0035435">
    <property type="term" value="P:phosphate ion transmembrane transport"/>
    <property type="evidence" value="ECO:0007669"/>
    <property type="project" value="TreeGrafter"/>
</dbReference>
<keyword evidence="3" id="KW-0813">Transport</keyword>
<reference evidence="10 11" key="2">
    <citation type="journal article" date="2019" name="G3 (Bethesda)">
        <title>Hybrid Assembly of the Genome of the Entomopathogenic Nematode Steinernema carpocapsae Identifies the X-Chromosome.</title>
        <authorList>
            <person name="Serra L."/>
            <person name="Macchietto M."/>
            <person name="Macias-Munoz A."/>
            <person name="McGill C.J."/>
            <person name="Rodriguez I.M."/>
            <person name="Rodriguez B."/>
            <person name="Murad R."/>
            <person name="Mortazavi A."/>
        </authorList>
    </citation>
    <scope>NUCLEOTIDE SEQUENCE [LARGE SCALE GENOMIC DNA]</scope>
    <source>
        <strain evidence="10 11">ALL</strain>
    </source>
</reference>
<name>A0A4U8V1V4_STECR</name>
<dbReference type="GO" id="GO:0005315">
    <property type="term" value="F:phosphate transmembrane transporter activity"/>
    <property type="evidence" value="ECO:0007669"/>
    <property type="project" value="InterPro"/>
</dbReference>
<dbReference type="AlphaFoldDB" id="A0A4U8V1V4"/>
<dbReference type="STRING" id="34508.A0A4U8V1V4"/>
<evidence type="ECO:0000256" key="5">
    <source>
        <dbReference type="ARBA" id="ARBA00022692"/>
    </source>
</evidence>
<feature type="transmembrane region" description="Helical" evidence="9">
    <location>
        <begin position="220"/>
        <end position="244"/>
    </location>
</feature>
<proteinExistence type="inferred from homology"/>
<organism evidence="10 11">
    <name type="scientific">Steinernema carpocapsae</name>
    <name type="common">Entomopathogenic nematode</name>
    <dbReference type="NCBI Taxonomy" id="34508"/>
    <lineage>
        <taxon>Eukaryota</taxon>
        <taxon>Metazoa</taxon>
        <taxon>Ecdysozoa</taxon>
        <taxon>Nematoda</taxon>
        <taxon>Chromadorea</taxon>
        <taxon>Rhabditida</taxon>
        <taxon>Tylenchina</taxon>
        <taxon>Panagrolaimomorpha</taxon>
        <taxon>Strongyloidoidea</taxon>
        <taxon>Steinernematidae</taxon>
        <taxon>Steinernema</taxon>
    </lineage>
</organism>
<dbReference type="PANTHER" id="PTHR11101">
    <property type="entry name" value="PHOSPHATE TRANSPORTER"/>
    <property type="match status" value="1"/>
</dbReference>
<dbReference type="OrthoDB" id="260807at2759"/>
<dbReference type="PANTHER" id="PTHR11101:SF80">
    <property type="entry name" value="PHOSPHATE TRANSPORTER"/>
    <property type="match status" value="1"/>
</dbReference>
<dbReference type="GO" id="GO:0016020">
    <property type="term" value="C:membrane"/>
    <property type="evidence" value="ECO:0007669"/>
    <property type="project" value="UniProtKB-SubCell"/>
</dbReference>
<comment type="similarity">
    <text evidence="2">Belongs to the inorganic phosphate transporter (PiT) (TC 2.A.20) family.</text>
</comment>
<evidence type="ECO:0000256" key="3">
    <source>
        <dbReference type="ARBA" id="ARBA00022448"/>
    </source>
</evidence>
<accession>A0A4U8V1V4</accession>
<evidence type="ECO:0000256" key="4">
    <source>
        <dbReference type="ARBA" id="ARBA00022592"/>
    </source>
</evidence>
<evidence type="ECO:0000256" key="2">
    <source>
        <dbReference type="ARBA" id="ARBA00009916"/>
    </source>
</evidence>
<keyword evidence="11" id="KW-1185">Reference proteome</keyword>
<feature type="region of interest" description="Disordered" evidence="8">
    <location>
        <begin position="272"/>
        <end position="292"/>
    </location>
</feature>
<feature type="transmembrane region" description="Helical" evidence="9">
    <location>
        <begin position="153"/>
        <end position="174"/>
    </location>
</feature>
<keyword evidence="6 9" id="KW-1133">Transmembrane helix</keyword>
<dbReference type="EMBL" id="CM016762">
    <property type="protein sequence ID" value="TMS39335.1"/>
    <property type="molecule type" value="Genomic_DNA"/>
</dbReference>
<comment type="caution">
    <text evidence="10">The sequence shown here is derived from an EMBL/GenBank/DDBJ whole genome shotgun (WGS) entry which is preliminary data.</text>
</comment>
<evidence type="ECO:0000313" key="11">
    <source>
        <dbReference type="Proteomes" id="UP000298663"/>
    </source>
</evidence>
<evidence type="ECO:0000256" key="1">
    <source>
        <dbReference type="ARBA" id="ARBA00004141"/>
    </source>
</evidence>
<keyword evidence="5 9" id="KW-0812">Transmembrane</keyword>
<evidence type="ECO:0000256" key="9">
    <source>
        <dbReference type="SAM" id="Phobius"/>
    </source>
</evidence>
<protein>
    <recommendedName>
        <fullName evidence="12">Phosphate transporter</fullName>
    </recommendedName>
</protein>
<evidence type="ECO:0000256" key="6">
    <source>
        <dbReference type="ARBA" id="ARBA00022989"/>
    </source>
</evidence>
<gene>
    <name evidence="10" type="ORF">L596_005878</name>
</gene>
<dbReference type="EMBL" id="AZBU02000001">
    <property type="protein sequence ID" value="TMS39335.1"/>
    <property type="molecule type" value="Genomic_DNA"/>
</dbReference>
<evidence type="ECO:0008006" key="12">
    <source>
        <dbReference type="Google" id="ProtNLM"/>
    </source>
</evidence>
<evidence type="ECO:0000313" key="10">
    <source>
        <dbReference type="EMBL" id="TMS39335.1"/>
    </source>
</evidence>
<evidence type="ECO:0000256" key="8">
    <source>
        <dbReference type="SAM" id="MobiDB-lite"/>
    </source>
</evidence>
<comment type="subcellular location">
    <subcellularLocation>
        <location evidence="1">Membrane</location>
        <topology evidence="1">Multi-pass membrane protein</topology>
    </subcellularLocation>
</comment>
<keyword evidence="7 9" id="KW-0472">Membrane</keyword>
<dbReference type="InterPro" id="IPR001204">
    <property type="entry name" value="Phos_transporter"/>
</dbReference>
<feature type="transmembrane region" description="Helical" evidence="9">
    <location>
        <begin position="12"/>
        <end position="33"/>
    </location>
</feature>
<dbReference type="Proteomes" id="UP000298663">
    <property type="component" value="Chromosome X"/>
</dbReference>
<feature type="transmembrane region" description="Helical" evidence="9">
    <location>
        <begin position="96"/>
        <end position="117"/>
    </location>
</feature>
<reference evidence="10 11" key="1">
    <citation type="journal article" date="2015" name="Genome Biol.">
        <title>Comparative genomics of Steinernema reveals deeply conserved gene regulatory networks.</title>
        <authorList>
            <person name="Dillman A.R."/>
            <person name="Macchietto M."/>
            <person name="Porter C.F."/>
            <person name="Rogers A."/>
            <person name="Williams B."/>
            <person name="Antoshechkin I."/>
            <person name="Lee M.M."/>
            <person name="Goodwin Z."/>
            <person name="Lu X."/>
            <person name="Lewis E.E."/>
            <person name="Goodrich-Blair H."/>
            <person name="Stock S.P."/>
            <person name="Adams B.J."/>
            <person name="Sternberg P.W."/>
            <person name="Mortazavi A."/>
        </authorList>
    </citation>
    <scope>NUCLEOTIDE SEQUENCE [LARGE SCALE GENOMIC DNA]</scope>
    <source>
        <strain evidence="10 11">ALL</strain>
    </source>
</reference>
<feature type="transmembrane region" description="Helical" evidence="9">
    <location>
        <begin position="186"/>
        <end position="208"/>
    </location>
</feature>
<keyword evidence="4" id="KW-0592">Phosphate transport</keyword>
<dbReference type="Pfam" id="PF01384">
    <property type="entry name" value="PHO4"/>
    <property type="match status" value="1"/>
</dbReference>